<accession>E2A076</accession>
<dbReference type="InParanoid" id="E2A076"/>
<reference evidence="1 2" key="1">
    <citation type="journal article" date="2010" name="Science">
        <title>Genomic comparison of the ants Camponotus floridanus and Harpegnathos saltator.</title>
        <authorList>
            <person name="Bonasio R."/>
            <person name="Zhang G."/>
            <person name="Ye C."/>
            <person name="Mutti N.S."/>
            <person name="Fang X."/>
            <person name="Qin N."/>
            <person name="Donahue G."/>
            <person name="Yang P."/>
            <person name="Li Q."/>
            <person name="Li C."/>
            <person name="Zhang P."/>
            <person name="Huang Z."/>
            <person name="Berger S.L."/>
            <person name="Reinberg D."/>
            <person name="Wang J."/>
            <person name="Liebig J."/>
        </authorList>
    </citation>
    <scope>NUCLEOTIDE SEQUENCE [LARGE SCALE GENOMIC DNA]</scope>
    <source>
        <strain evidence="2">C129</strain>
    </source>
</reference>
<name>E2A076_CAMFO</name>
<dbReference type="EMBL" id="GL435553">
    <property type="protein sequence ID" value="EFN73167.1"/>
    <property type="molecule type" value="Genomic_DNA"/>
</dbReference>
<dbReference type="AlphaFoldDB" id="E2A076"/>
<evidence type="ECO:0008006" key="3">
    <source>
        <dbReference type="Google" id="ProtNLM"/>
    </source>
</evidence>
<proteinExistence type="predicted"/>
<keyword evidence="2" id="KW-1185">Reference proteome</keyword>
<feature type="non-terminal residue" evidence="1">
    <location>
        <position position="37"/>
    </location>
</feature>
<sequence>LSKGKLSVGWNKHPVFNHVSVKRCFKCWDYFHIAKNC</sequence>
<feature type="non-terminal residue" evidence="1">
    <location>
        <position position="1"/>
    </location>
</feature>
<dbReference type="Proteomes" id="UP000000311">
    <property type="component" value="Unassembled WGS sequence"/>
</dbReference>
<protein>
    <recommendedName>
        <fullName evidence="3">CCHC-type domain-containing protein</fullName>
    </recommendedName>
</protein>
<evidence type="ECO:0000313" key="1">
    <source>
        <dbReference type="EMBL" id="EFN73167.1"/>
    </source>
</evidence>
<organism evidence="2">
    <name type="scientific">Camponotus floridanus</name>
    <name type="common">Florida carpenter ant</name>
    <dbReference type="NCBI Taxonomy" id="104421"/>
    <lineage>
        <taxon>Eukaryota</taxon>
        <taxon>Metazoa</taxon>
        <taxon>Ecdysozoa</taxon>
        <taxon>Arthropoda</taxon>
        <taxon>Hexapoda</taxon>
        <taxon>Insecta</taxon>
        <taxon>Pterygota</taxon>
        <taxon>Neoptera</taxon>
        <taxon>Endopterygota</taxon>
        <taxon>Hymenoptera</taxon>
        <taxon>Apocrita</taxon>
        <taxon>Aculeata</taxon>
        <taxon>Formicoidea</taxon>
        <taxon>Formicidae</taxon>
        <taxon>Formicinae</taxon>
        <taxon>Camponotus</taxon>
    </lineage>
</organism>
<evidence type="ECO:0000313" key="2">
    <source>
        <dbReference type="Proteomes" id="UP000000311"/>
    </source>
</evidence>
<gene>
    <name evidence="1" type="ORF">EAG_04004</name>
</gene>